<evidence type="ECO:0000313" key="3">
    <source>
        <dbReference type="Proteomes" id="UP000075243"/>
    </source>
</evidence>
<keyword evidence="1" id="KW-0812">Transmembrane</keyword>
<dbReference type="Proteomes" id="UP000075243">
    <property type="component" value="Unassembled WGS sequence"/>
</dbReference>
<organism evidence="2 3">
    <name type="scientific">Cajanus cajan</name>
    <name type="common">Pigeon pea</name>
    <name type="synonym">Cajanus indicus</name>
    <dbReference type="NCBI Taxonomy" id="3821"/>
    <lineage>
        <taxon>Eukaryota</taxon>
        <taxon>Viridiplantae</taxon>
        <taxon>Streptophyta</taxon>
        <taxon>Embryophyta</taxon>
        <taxon>Tracheophyta</taxon>
        <taxon>Spermatophyta</taxon>
        <taxon>Magnoliopsida</taxon>
        <taxon>eudicotyledons</taxon>
        <taxon>Gunneridae</taxon>
        <taxon>Pentapetalae</taxon>
        <taxon>rosids</taxon>
        <taxon>fabids</taxon>
        <taxon>Fabales</taxon>
        <taxon>Fabaceae</taxon>
        <taxon>Papilionoideae</taxon>
        <taxon>50 kb inversion clade</taxon>
        <taxon>NPAAA clade</taxon>
        <taxon>indigoferoid/millettioid clade</taxon>
        <taxon>Phaseoleae</taxon>
        <taxon>Cajanus</taxon>
    </lineage>
</organism>
<dbReference type="AlphaFoldDB" id="A0A151RW59"/>
<gene>
    <name evidence="2" type="ORF">KK1_031651</name>
</gene>
<protein>
    <recommendedName>
        <fullName evidence="4">HAT C-terminal dimerisation domain-containing protein</fullName>
    </recommendedName>
</protein>
<feature type="transmembrane region" description="Helical" evidence="1">
    <location>
        <begin position="16"/>
        <end position="36"/>
    </location>
</feature>
<keyword evidence="1" id="KW-1133">Transmembrane helix</keyword>
<reference evidence="2" key="1">
    <citation type="journal article" date="2012" name="Nat. Biotechnol.">
        <title>Draft genome sequence of pigeonpea (Cajanus cajan), an orphan legume crop of resource-poor farmers.</title>
        <authorList>
            <person name="Varshney R.K."/>
            <person name="Chen W."/>
            <person name="Li Y."/>
            <person name="Bharti A.K."/>
            <person name="Saxena R.K."/>
            <person name="Schlueter J.A."/>
            <person name="Donoghue M.T."/>
            <person name="Azam S."/>
            <person name="Fan G."/>
            <person name="Whaley A.M."/>
            <person name="Farmer A.D."/>
            <person name="Sheridan J."/>
            <person name="Iwata A."/>
            <person name="Tuteja R."/>
            <person name="Penmetsa R.V."/>
            <person name="Wu W."/>
            <person name="Upadhyaya H.D."/>
            <person name="Yang S.P."/>
            <person name="Shah T."/>
            <person name="Saxena K.B."/>
            <person name="Michael T."/>
            <person name="McCombie W.R."/>
            <person name="Yang B."/>
            <person name="Zhang G."/>
            <person name="Yang H."/>
            <person name="Wang J."/>
            <person name="Spillane C."/>
            <person name="Cook D.R."/>
            <person name="May G.D."/>
            <person name="Xu X."/>
            <person name="Jackson S.A."/>
        </authorList>
    </citation>
    <scope>NUCLEOTIDE SEQUENCE [LARGE SCALE GENOMIC DNA]</scope>
</reference>
<dbReference type="OMA" id="TRMRMFI"/>
<evidence type="ECO:0000313" key="2">
    <source>
        <dbReference type="EMBL" id="KYP46747.1"/>
    </source>
</evidence>
<dbReference type="EMBL" id="KQ483548">
    <property type="protein sequence ID" value="KYP46747.1"/>
    <property type="molecule type" value="Genomic_DNA"/>
</dbReference>
<evidence type="ECO:0008006" key="4">
    <source>
        <dbReference type="Google" id="ProtNLM"/>
    </source>
</evidence>
<dbReference type="Gramene" id="C.cajan_32248.t">
    <property type="protein sequence ID" value="C.cajan_32248.t.cds1"/>
    <property type="gene ID" value="C.cajan_32248"/>
</dbReference>
<keyword evidence="1" id="KW-0472">Membrane</keyword>
<proteinExistence type="predicted"/>
<name>A0A151RW59_CAJCA</name>
<feature type="non-terminal residue" evidence="2">
    <location>
        <position position="1"/>
    </location>
</feature>
<evidence type="ECO:0000256" key="1">
    <source>
        <dbReference type="SAM" id="Phobius"/>
    </source>
</evidence>
<accession>A0A151RW59</accession>
<keyword evidence="3" id="KW-1185">Reference proteome</keyword>
<sequence length="64" mass="7821">VLNYIKGLEFFLNESFIYKILLIISLMVSIIERIFLNFKWLKFYLKLSLLQDRLNRFTIIFVKS</sequence>